<evidence type="ECO:0000256" key="1">
    <source>
        <dbReference type="ARBA" id="ARBA00004141"/>
    </source>
</evidence>
<evidence type="ECO:0000256" key="7">
    <source>
        <dbReference type="RuleBase" id="RU003346"/>
    </source>
</evidence>
<dbReference type="InterPro" id="IPR003663">
    <property type="entry name" value="Sugar/inositol_transpt"/>
</dbReference>
<keyword evidence="6 8" id="KW-0472">Membrane</keyword>
<keyword evidence="4 8" id="KW-0812">Transmembrane</keyword>
<dbReference type="InterPro" id="IPR036259">
    <property type="entry name" value="MFS_trans_sf"/>
</dbReference>
<feature type="transmembrane region" description="Helical" evidence="8">
    <location>
        <begin position="162"/>
        <end position="183"/>
    </location>
</feature>
<evidence type="ECO:0000259" key="9">
    <source>
        <dbReference type="PROSITE" id="PS50850"/>
    </source>
</evidence>
<keyword evidence="5 8" id="KW-1133">Transmembrane helix</keyword>
<dbReference type="InterPro" id="IPR005828">
    <property type="entry name" value="MFS_sugar_transport-like"/>
</dbReference>
<evidence type="ECO:0000256" key="3">
    <source>
        <dbReference type="ARBA" id="ARBA00022448"/>
    </source>
</evidence>
<evidence type="ECO:0000256" key="6">
    <source>
        <dbReference type="ARBA" id="ARBA00023136"/>
    </source>
</evidence>
<gene>
    <name evidence="10" type="ORF">H2204_003298</name>
</gene>
<feature type="transmembrane region" description="Helical" evidence="8">
    <location>
        <begin position="72"/>
        <end position="90"/>
    </location>
</feature>
<feature type="transmembrane region" description="Helical" evidence="8">
    <location>
        <begin position="102"/>
        <end position="120"/>
    </location>
</feature>
<feature type="transmembrane region" description="Helical" evidence="8">
    <location>
        <begin position="132"/>
        <end position="150"/>
    </location>
</feature>
<evidence type="ECO:0000256" key="2">
    <source>
        <dbReference type="ARBA" id="ARBA00010992"/>
    </source>
</evidence>
<dbReference type="InterPro" id="IPR050360">
    <property type="entry name" value="MFS_Sugar_Transporters"/>
</dbReference>
<sequence>MSSFNYGFDVQAMAAAQAIDSFDKQFGIYSKKTQKWKLQPYFLSLLNSCHAPAQIAGVYVGSVISNRYGRRMCVFVMSLYALFSSAIILSSNTKAQILVGRTIHYCYLGMELAVVPTTLAELSPPRFRGSMVGLYWLSIKVGGLIISVIAKRTSQLNTNWAWRIPFTLFFIIPTIVASLIWLLPESPRWLVLRNRHDDAVKSLQRLRKPETSEAQLMAEVNELETAVAQQPQKGKFLEIFKGTHLRRTMIACVVNFFQQASGQSFSSQYGTLFVKGLGGVDAFTVNMVNNAVNVIGILICLLLSDRLGRRPMIHVSGLLQVGALFAMGALGVHVHDTLPERRGIVAMLLVFSFGYSLGWAPLTYLIAAEVPSLALREHTLRLAYTIKLVTEWAVSFTYPYLEDGQYAGLGSKLGFIYGSFAALAVICGYFLVPETRDLALEEIDWQFSTDVPTRKIRSIN</sequence>
<dbReference type="Proteomes" id="UP001172681">
    <property type="component" value="Unassembled WGS sequence"/>
</dbReference>
<evidence type="ECO:0000256" key="8">
    <source>
        <dbReference type="SAM" id="Phobius"/>
    </source>
</evidence>
<reference evidence="10" key="1">
    <citation type="submission" date="2022-10" db="EMBL/GenBank/DDBJ databases">
        <title>Culturing micro-colonial fungi from biological soil crusts in the Mojave desert and describing Neophaeococcomyces mojavensis, and introducing the new genera and species Taxawa tesnikishii.</title>
        <authorList>
            <person name="Kurbessoian T."/>
            <person name="Stajich J.E."/>
        </authorList>
    </citation>
    <scope>NUCLEOTIDE SEQUENCE</scope>
    <source>
        <strain evidence="10">TK_35</strain>
    </source>
</reference>
<protein>
    <recommendedName>
        <fullName evidence="9">Major facilitator superfamily (MFS) profile domain-containing protein</fullName>
    </recommendedName>
</protein>
<dbReference type="PANTHER" id="PTHR48022:SF2">
    <property type="entry name" value="PLASTIDIC GLUCOSE TRANSPORTER 4"/>
    <property type="match status" value="1"/>
</dbReference>
<evidence type="ECO:0000256" key="5">
    <source>
        <dbReference type="ARBA" id="ARBA00022989"/>
    </source>
</evidence>
<dbReference type="GO" id="GO:0005351">
    <property type="term" value="F:carbohydrate:proton symporter activity"/>
    <property type="evidence" value="ECO:0007669"/>
    <property type="project" value="TreeGrafter"/>
</dbReference>
<organism evidence="10 11">
    <name type="scientific">Knufia peltigerae</name>
    <dbReference type="NCBI Taxonomy" id="1002370"/>
    <lineage>
        <taxon>Eukaryota</taxon>
        <taxon>Fungi</taxon>
        <taxon>Dikarya</taxon>
        <taxon>Ascomycota</taxon>
        <taxon>Pezizomycotina</taxon>
        <taxon>Eurotiomycetes</taxon>
        <taxon>Chaetothyriomycetidae</taxon>
        <taxon>Chaetothyriales</taxon>
        <taxon>Trichomeriaceae</taxon>
        <taxon>Knufia</taxon>
    </lineage>
</organism>
<evidence type="ECO:0000313" key="11">
    <source>
        <dbReference type="Proteomes" id="UP001172681"/>
    </source>
</evidence>
<dbReference type="GO" id="GO:0016020">
    <property type="term" value="C:membrane"/>
    <property type="evidence" value="ECO:0007669"/>
    <property type="project" value="UniProtKB-SubCell"/>
</dbReference>
<keyword evidence="11" id="KW-1185">Reference proteome</keyword>
<dbReference type="NCBIfam" id="TIGR00879">
    <property type="entry name" value="SP"/>
    <property type="match status" value="1"/>
</dbReference>
<dbReference type="AlphaFoldDB" id="A0AA39D0X2"/>
<dbReference type="PANTHER" id="PTHR48022">
    <property type="entry name" value="PLASTIDIC GLUCOSE TRANSPORTER 4"/>
    <property type="match status" value="1"/>
</dbReference>
<feature type="domain" description="Major facilitator superfamily (MFS) profile" evidence="9">
    <location>
        <begin position="1"/>
        <end position="436"/>
    </location>
</feature>
<accession>A0AA39D0X2</accession>
<dbReference type="InterPro" id="IPR020846">
    <property type="entry name" value="MFS_dom"/>
</dbReference>
<evidence type="ECO:0000313" key="10">
    <source>
        <dbReference type="EMBL" id="KAJ9640669.1"/>
    </source>
</evidence>
<keyword evidence="3 7" id="KW-0813">Transport</keyword>
<comment type="caution">
    <text evidence="10">The sequence shown here is derived from an EMBL/GenBank/DDBJ whole genome shotgun (WGS) entry which is preliminary data.</text>
</comment>
<comment type="subcellular location">
    <subcellularLocation>
        <location evidence="1">Membrane</location>
        <topology evidence="1">Multi-pass membrane protein</topology>
    </subcellularLocation>
</comment>
<dbReference type="PROSITE" id="PS50850">
    <property type="entry name" value="MFS"/>
    <property type="match status" value="1"/>
</dbReference>
<name>A0AA39D0X2_9EURO</name>
<evidence type="ECO:0000256" key="4">
    <source>
        <dbReference type="ARBA" id="ARBA00022692"/>
    </source>
</evidence>
<dbReference type="Gene3D" id="1.20.1250.20">
    <property type="entry name" value="MFS general substrate transporter like domains"/>
    <property type="match status" value="1"/>
</dbReference>
<feature type="transmembrane region" description="Helical" evidence="8">
    <location>
        <begin position="312"/>
        <end position="332"/>
    </location>
</feature>
<proteinExistence type="inferred from homology"/>
<dbReference type="Pfam" id="PF00083">
    <property type="entry name" value="Sugar_tr"/>
    <property type="match status" value="1"/>
</dbReference>
<dbReference type="EMBL" id="JAPDRN010000014">
    <property type="protein sequence ID" value="KAJ9640669.1"/>
    <property type="molecule type" value="Genomic_DNA"/>
</dbReference>
<feature type="transmembrane region" description="Helical" evidence="8">
    <location>
        <begin position="413"/>
        <end position="432"/>
    </location>
</feature>
<feature type="transmembrane region" description="Helical" evidence="8">
    <location>
        <begin position="344"/>
        <end position="367"/>
    </location>
</feature>
<comment type="similarity">
    <text evidence="2 7">Belongs to the major facilitator superfamily. Sugar transporter (TC 2.A.1.1) family.</text>
</comment>
<feature type="transmembrane region" description="Helical" evidence="8">
    <location>
        <begin position="379"/>
        <end position="401"/>
    </location>
</feature>
<dbReference type="SUPFAM" id="SSF103473">
    <property type="entry name" value="MFS general substrate transporter"/>
    <property type="match status" value="1"/>
</dbReference>